<organism evidence="2 3">
    <name type="scientific">Entamoeba histolytica (strain ATCC 30459 / HM-1:IMSS / ABRM)</name>
    <dbReference type="NCBI Taxonomy" id="294381"/>
    <lineage>
        <taxon>Eukaryota</taxon>
        <taxon>Amoebozoa</taxon>
        <taxon>Evosea</taxon>
        <taxon>Archamoebae</taxon>
        <taxon>Mastigamoebida</taxon>
        <taxon>Entamoebidae</taxon>
        <taxon>Entamoeba</taxon>
    </lineage>
</organism>
<dbReference type="VEuPathDB" id="AmoebaDB:EHI8A_054300"/>
<evidence type="ECO:0000313" key="2">
    <source>
        <dbReference type="EMBL" id="EAL43445.1"/>
    </source>
</evidence>
<evidence type="ECO:0000313" key="3">
    <source>
        <dbReference type="Proteomes" id="UP000001926"/>
    </source>
</evidence>
<dbReference type="VEuPathDB" id="AmoebaDB:EHI7A_054600"/>
<dbReference type="VEuPathDB" id="AmoebaDB:KM1_077130"/>
<dbReference type="VEuPathDB" id="AmoebaDB:EHI5A_070800"/>
<keyword evidence="3" id="KW-1185">Reference proteome</keyword>
<proteinExistence type="predicted"/>
<dbReference type="InParanoid" id="C4MAR3"/>
<dbReference type="VEuPathDB" id="AmoebaDB:EHI_070130"/>
<dbReference type="OrthoDB" id="29933at2759"/>
<sequence>MENNSTYKVTLLNLLTEEKKKRGRKRKAFNLEETRKRKRENRANANRNDYGNEGFLMMILYYLGCTIKMKRIIKEGIYQKLKIEEVFYQNILLISRNKIEEEIEQSNILKGMKEQTRYKRNMIFIIIDNQILDILKYFFGFSFEECVKKKPEKNFMPERRILEHIILSKEWNKKEIINEGCIFYDNIKSFFNGNEEIEFSLDIIHSFYEAQQVNSVISSSFI</sequence>
<dbReference type="GeneID" id="3403109"/>
<evidence type="ECO:0000256" key="1">
    <source>
        <dbReference type="SAM" id="MobiDB-lite"/>
    </source>
</evidence>
<reference evidence="2" key="1">
    <citation type="journal article" date="2005" name="Nature">
        <title>The genome of the protist parasite Entamoeba histolytica.</title>
        <authorList>
            <person name="Loftus B."/>
            <person name="Anderson I."/>
            <person name="Davies R."/>
            <person name="Alsmark U.C."/>
            <person name="Samuelson J."/>
            <person name="Amedeo P."/>
            <person name="Roncaglia P."/>
            <person name="Berriman M."/>
            <person name="Hirt R.P."/>
            <person name="Mann B.J."/>
            <person name="Nozaki T."/>
            <person name="Suh B."/>
            <person name="Pop M."/>
            <person name="Duchene M."/>
            <person name="Ackers J."/>
            <person name="Tannich E."/>
            <person name="Leippe M."/>
            <person name="Hofer M."/>
            <person name="Bruchhaus I."/>
            <person name="Willhoeft U."/>
            <person name="Bhattacharya A."/>
            <person name="Chillingworth T."/>
            <person name="Churcher C."/>
            <person name="Hance Z."/>
            <person name="Harris B."/>
            <person name="Harris D."/>
            <person name="Jagels K."/>
            <person name="Moule S."/>
            <person name="Mungall K."/>
            <person name="Ormond D."/>
            <person name="Squares R."/>
            <person name="Whitehead S."/>
            <person name="Quail M.A."/>
            <person name="Rabbinowitsch E."/>
            <person name="Norbertczak H."/>
            <person name="Price C."/>
            <person name="Wang Z."/>
            <person name="Guillen N."/>
            <person name="Gilchrist C."/>
            <person name="Stroup S.E."/>
            <person name="Bhattacharya S."/>
            <person name="Lohia A."/>
            <person name="Foster P.G."/>
            <person name="Sicheritz-Ponten T."/>
            <person name="Weber C."/>
            <person name="Singh U."/>
            <person name="Mukherjee C."/>
            <person name="El-Sayed N.M."/>
            <person name="Petri W.A.Jr."/>
            <person name="Clark C.G."/>
            <person name="Embley T.M."/>
            <person name="Barrell B."/>
            <person name="Fraser C.M."/>
            <person name="Hall N."/>
        </authorList>
    </citation>
    <scope>NUCLEOTIDE SEQUENCE [LARGE SCALE GENOMIC DNA]</scope>
    <source>
        <strain evidence="2">HM-1:IMSS</strain>
    </source>
</reference>
<feature type="region of interest" description="Disordered" evidence="1">
    <location>
        <begin position="23"/>
        <end position="45"/>
    </location>
</feature>
<accession>C4MAR3</accession>
<dbReference type="RefSeq" id="XP_648833.1">
    <property type="nucleotide sequence ID" value="XM_643741.1"/>
</dbReference>
<dbReference type="KEGG" id="ehi:EHI_070130"/>
<dbReference type="Proteomes" id="UP000001926">
    <property type="component" value="Partially assembled WGS sequence"/>
</dbReference>
<protein>
    <submittedName>
        <fullName evidence="2">Uncharacterized protein</fullName>
    </submittedName>
</protein>
<reference evidence="2" key="2">
    <citation type="submission" date="2007-03" db="EMBL/GenBank/DDBJ databases">
        <authorList>
            <person name="Lorenzi H."/>
            <person name="Amedeo P."/>
            <person name="Inman J."/>
            <person name="Schobel S."/>
            <person name="Caler E."/>
        </authorList>
    </citation>
    <scope>GENOME REANNOTATION</scope>
    <source>
        <strain evidence="2">HM-1:IMSS</strain>
    </source>
</reference>
<dbReference type="OMA" id="WMPERRI"/>
<dbReference type="AlphaFoldDB" id="C4MAR3"/>
<dbReference type="HOGENOM" id="CLU_104402_0_0_1"/>
<dbReference type="EMBL" id="DS571503">
    <property type="protein sequence ID" value="EAL43445.1"/>
    <property type="molecule type" value="Genomic_DNA"/>
</dbReference>
<gene>
    <name evidence="2" type="ORF">EHI_070130</name>
</gene>
<name>C4MAR3_ENTH1</name>